<evidence type="ECO:0000313" key="5">
    <source>
        <dbReference type="Proteomes" id="UP000076925"/>
    </source>
</evidence>
<gene>
    <name evidence="4" type="ORF">WA1_05610</name>
</gene>
<feature type="transmembrane region" description="Helical" evidence="2">
    <location>
        <begin position="21"/>
        <end position="41"/>
    </location>
</feature>
<dbReference type="InterPro" id="IPR007890">
    <property type="entry name" value="CHASE2"/>
</dbReference>
<protein>
    <submittedName>
        <fullName evidence="4">Histidine kinase</fullName>
    </submittedName>
</protein>
<dbReference type="GO" id="GO:0016301">
    <property type="term" value="F:kinase activity"/>
    <property type="evidence" value="ECO:0007669"/>
    <property type="project" value="UniProtKB-KW"/>
</dbReference>
<feature type="transmembrane region" description="Helical" evidence="2">
    <location>
        <begin position="328"/>
        <end position="348"/>
    </location>
</feature>
<feature type="transmembrane region" description="Helical" evidence="2">
    <location>
        <begin position="355"/>
        <end position="373"/>
    </location>
</feature>
<feature type="transmembrane region" description="Helical" evidence="2">
    <location>
        <begin position="379"/>
        <end position="401"/>
    </location>
</feature>
<organism evidence="4 5">
    <name type="scientific">Scytonema hofmannii PCC 7110</name>
    <dbReference type="NCBI Taxonomy" id="128403"/>
    <lineage>
        <taxon>Bacteria</taxon>
        <taxon>Bacillati</taxon>
        <taxon>Cyanobacteriota</taxon>
        <taxon>Cyanophyceae</taxon>
        <taxon>Nostocales</taxon>
        <taxon>Scytonemataceae</taxon>
        <taxon>Scytonema</taxon>
    </lineage>
</organism>
<feature type="domain" description="CHASE2" evidence="3">
    <location>
        <begin position="39"/>
        <end position="344"/>
    </location>
</feature>
<evidence type="ECO:0000313" key="4">
    <source>
        <dbReference type="EMBL" id="KYC35846.1"/>
    </source>
</evidence>
<dbReference type="STRING" id="128403.WA1_05610"/>
<keyword evidence="4" id="KW-0418">Kinase</keyword>
<proteinExistence type="predicted"/>
<reference evidence="4 5" key="1">
    <citation type="journal article" date="2013" name="Genome Biol. Evol.">
        <title>Genomes of Stigonematalean cyanobacteria (subsection V) and the evolution of oxygenic photosynthesis from prokaryotes to plastids.</title>
        <authorList>
            <person name="Dagan T."/>
            <person name="Roettger M."/>
            <person name="Stucken K."/>
            <person name="Landan G."/>
            <person name="Koch R."/>
            <person name="Major P."/>
            <person name="Gould S.B."/>
            <person name="Goremykin V.V."/>
            <person name="Rippka R."/>
            <person name="Tandeau de Marsac N."/>
            <person name="Gugger M."/>
            <person name="Lockhart P.J."/>
            <person name="Allen J.F."/>
            <person name="Brune I."/>
            <person name="Maus I."/>
            <person name="Puhler A."/>
            <person name="Martin W.F."/>
        </authorList>
    </citation>
    <scope>NUCLEOTIDE SEQUENCE [LARGE SCALE GENOMIC DNA]</scope>
    <source>
        <strain evidence="4 5">PCC 7110</strain>
    </source>
</reference>
<keyword evidence="1" id="KW-0175">Coiled coil</keyword>
<dbReference type="AlphaFoldDB" id="A0A139WTT7"/>
<dbReference type="RefSeq" id="WP_017748190.1">
    <property type="nucleotide sequence ID" value="NZ_KQ976354.1"/>
</dbReference>
<accession>A0A139WTT7</accession>
<evidence type="ECO:0000259" key="3">
    <source>
        <dbReference type="SMART" id="SM01080"/>
    </source>
</evidence>
<dbReference type="SUPFAM" id="SSF55874">
    <property type="entry name" value="ATPase domain of HSP90 chaperone/DNA topoisomerase II/histidine kinase"/>
    <property type="match status" value="1"/>
</dbReference>
<feature type="coiled-coil region" evidence="1">
    <location>
        <begin position="433"/>
        <end position="460"/>
    </location>
</feature>
<dbReference type="OrthoDB" id="337251at2"/>
<sequence length="655" mass="74957">MQRDIWRLFKEKFTIWRLGGRLGLVVVLLVLVARLSGWLQFLEWVTFDTFISWRPYEPIDERILIVGINEADIKSVGKYPIPDGEIAELIEKFQEYQPVAIGLDITRNLPVEPGHEKLVELVKQNKDIIGIEKILPPGQFSSIADLPPKQVGFSDMISDEDGKYRRALLGAVNLQNTNDYKFSFPLRLAEAYLSQKGILLENGQRDRQTMKFDKIEIPRFLPNSGGYVGTDAGGVKALVNFRNGKERFRTVSLNDIKTGNFQPDWIRDRIVTIGMTTISAPDLFNTSAISGLQLHGQIYGVEFHAHVVSQIISAVLESRPLIKTWSEVWEYIWILGWAVIAISLSLAIESPWRNLFAISLGSIGLIAISYYALLIWGLWIPIAPILLILGINFVDFLSACYQYEQSLKAQILIRQHTIEMAFTEIHNGPLQTLAALLRNVQNYDLTKEELLSDLKNLNLEIRDVGEYLTQQTLNVQESLRLGSGLKIDLKRPIHEIFYEVYSSTIERNLPYFQTLKAKVRSFEPLEEEFLTIERKRELCQFLEEAICNVGKHAEGVTRLSATGTKQQEWYSLKIKDNGLGIRSNYESKGTKDSKNLAKLLGGYFNRERLTPKGTICELTWPIAGSKNWISTIKFRLKSYFQRKLRFLTKTLHRRI</sequence>
<dbReference type="InterPro" id="IPR036890">
    <property type="entry name" value="HATPase_C_sf"/>
</dbReference>
<comment type="caution">
    <text evidence="4">The sequence shown here is derived from an EMBL/GenBank/DDBJ whole genome shotgun (WGS) entry which is preliminary data.</text>
</comment>
<keyword evidence="2" id="KW-1133">Transmembrane helix</keyword>
<dbReference type="Gene3D" id="3.30.565.10">
    <property type="entry name" value="Histidine kinase-like ATPase, C-terminal domain"/>
    <property type="match status" value="1"/>
</dbReference>
<evidence type="ECO:0000256" key="2">
    <source>
        <dbReference type="SAM" id="Phobius"/>
    </source>
</evidence>
<dbReference type="SMART" id="SM01080">
    <property type="entry name" value="CHASE2"/>
    <property type="match status" value="1"/>
</dbReference>
<keyword evidence="5" id="KW-1185">Reference proteome</keyword>
<evidence type="ECO:0000256" key="1">
    <source>
        <dbReference type="SAM" id="Coils"/>
    </source>
</evidence>
<keyword evidence="2" id="KW-0812">Transmembrane</keyword>
<dbReference type="EMBL" id="ANNX02000049">
    <property type="protein sequence ID" value="KYC35846.1"/>
    <property type="molecule type" value="Genomic_DNA"/>
</dbReference>
<dbReference type="Pfam" id="PF05226">
    <property type="entry name" value="CHASE2"/>
    <property type="match status" value="1"/>
</dbReference>
<keyword evidence="2" id="KW-0472">Membrane</keyword>
<name>A0A139WTT7_9CYAN</name>
<keyword evidence="4" id="KW-0808">Transferase</keyword>
<dbReference type="Proteomes" id="UP000076925">
    <property type="component" value="Unassembled WGS sequence"/>
</dbReference>